<evidence type="ECO:0000256" key="2">
    <source>
        <dbReference type="SAM" id="Phobius"/>
    </source>
</evidence>
<proteinExistence type="predicted"/>
<keyword evidence="2" id="KW-1133">Transmembrane helix</keyword>
<protein>
    <submittedName>
        <fullName evidence="3">Uncharacterized protein</fullName>
    </submittedName>
</protein>
<feature type="region of interest" description="Disordered" evidence="1">
    <location>
        <begin position="1"/>
        <end position="32"/>
    </location>
</feature>
<accession>D6U038</accession>
<gene>
    <name evidence="3" type="ORF">Krac_2964</name>
</gene>
<evidence type="ECO:0000313" key="4">
    <source>
        <dbReference type="Proteomes" id="UP000004508"/>
    </source>
</evidence>
<sequence length="259" mass="29173">MSNEEPYHEYPAGPYDITAQRTPIPPPPPPPTGWYSNPYDPYRKQKRSPWYYVLIAFLLCVIGASVLVIWLKFHAEIATTPTSITTHTVTTQPATTTSTPTVNTSNPLQTSDFPTFIGRFSTANSNYDYNDIQKVADQKNFRLTPIHPADYWDLGWGYTYHDLMSGNITISIRRVVITPEEAKFNCNGAFYGTSGVTVKGYKLMDIPNANVAYDVGSIFSSIPEKSEPPDSVVFVFEQPNHTGQWFWRGYVFGNTTNCQ</sequence>
<organism evidence="3 4">
    <name type="scientific">Ktedonobacter racemifer DSM 44963</name>
    <dbReference type="NCBI Taxonomy" id="485913"/>
    <lineage>
        <taxon>Bacteria</taxon>
        <taxon>Bacillati</taxon>
        <taxon>Chloroflexota</taxon>
        <taxon>Ktedonobacteria</taxon>
        <taxon>Ktedonobacterales</taxon>
        <taxon>Ktedonobacteraceae</taxon>
        <taxon>Ktedonobacter</taxon>
    </lineage>
</organism>
<dbReference type="AlphaFoldDB" id="D6U038"/>
<feature type="transmembrane region" description="Helical" evidence="2">
    <location>
        <begin position="50"/>
        <end position="71"/>
    </location>
</feature>
<keyword evidence="2" id="KW-0472">Membrane</keyword>
<evidence type="ECO:0000313" key="3">
    <source>
        <dbReference type="EMBL" id="EFH82178.1"/>
    </source>
</evidence>
<keyword evidence="4" id="KW-1185">Reference proteome</keyword>
<evidence type="ECO:0000256" key="1">
    <source>
        <dbReference type="SAM" id="MobiDB-lite"/>
    </source>
</evidence>
<dbReference type="InParanoid" id="D6U038"/>
<feature type="compositionally biased region" description="Pro residues" evidence="1">
    <location>
        <begin position="23"/>
        <end position="32"/>
    </location>
</feature>
<name>D6U038_KTERA</name>
<dbReference type="Proteomes" id="UP000004508">
    <property type="component" value="Unassembled WGS sequence"/>
</dbReference>
<dbReference type="EMBL" id="ADVG01000004">
    <property type="protein sequence ID" value="EFH82178.1"/>
    <property type="molecule type" value="Genomic_DNA"/>
</dbReference>
<reference evidence="3 4" key="1">
    <citation type="journal article" date="2011" name="Stand. Genomic Sci.">
        <title>Non-contiguous finished genome sequence and contextual data of the filamentous soil bacterium Ktedonobacter racemifer type strain (SOSP1-21).</title>
        <authorList>
            <person name="Chang Y.J."/>
            <person name="Land M."/>
            <person name="Hauser L."/>
            <person name="Chertkov O."/>
            <person name="Del Rio T.G."/>
            <person name="Nolan M."/>
            <person name="Copeland A."/>
            <person name="Tice H."/>
            <person name="Cheng J.F."/>
            <person name="Lucas S."/>
            <person name="Han C."/>
            <person name="Goodwin L."/>
            <person name="Pitluck S."/>
            <person name="Ivanova N."/>
            <person name="Ovchinikova G."/>
            <person name="Pati A."/>
            <person name="Chen A."/>
            <person name="Palaniappan K."/>
            <person name="Mavromatis K."/>
            <person name="Liolios K."/>
            <person name="Brettin T."/>
            <person name="Fiebig A."/>
            <person name="Rohde M."/>
            <person name="Abt B."/>
            <person name="Goker M."/>
            <person name="Detter J.C."/>
            <person name="Woyke T."/>
            <person name="Bristow J."/>
            <person name="Eisen J.A."/>
            <person name="Markowitz V."/>
            <person name="Hugenholtz P."/>
            <person name="Kyrpides N.C."/>
            <person name="Klenk H.P."/>
            <person name="Lapidus A."/>
        </authorList>
    </citation>
    <scope>NUCLEOTIDE SEQUENCE [LARGE SCALE GENOMIC DNA]</scope>
    <source>
        <strain evidence="4">DSM 44963</strain>
    </source>
</reference>
<dbReference type="RefSeq" id="WP_007920092.1">
    <property type="nucleotide sequence ID" value="NZ_ADVG01000004.1"/>
</dbReference>
<comment type="caution">
    <text evidence="3">The sequence shown here is derived from an EMBL/GenBank/DDBJ whole genome shotgun (WGS) entry which is preliminary data.</text>
</comment>
<keyword evidence="2" id="KW-0812">Transmembrane</keyword>